<evidence type="ECO:0008006" key="4">
    <source>
        <dbReference type="Google" id="ProtNLM"/>
    </source>
</evidence>
<evidence type="ECO:0000256" key="1">
    <source>
        <dbReference type="SAM" id="Phobius"/>
    </source>
</evidence>
<sequence>MRVLIAPVEVAGIAQGLYEGFSEIGVDSQVCLSLAHPFKYSGNKKEPWVLRVWQFLGGWRSKLTRASLFQKPFSVVLHNLWGFVVLFWAIFRFDSFIFLYALTLTNTKIELWLLRLLGRKIVFIYAGSDSRPPFMDGGFFAGAVSDPIPSVRSIFRLVRGVKSRVAAQEKYADFVVCSPASAQYLTLPFVDWFLMGIPKSFASSGKNSDKSAGVVRILHAPSNSGVKGTATIMETLERLREKGHLIEVFLLENKSNSEVLEALQNCDFIVDQLYADTPLAALAAEAAFFGKPAIVAGYFSEFVQSHVRKENIPPSLFVMPCELEAAIEKLIVDRCFRCELGLKAQNYVRTRWSPKHVALRYHQLLVGHEIPTDWWVDPYSIRYVDGNGLDRRRTAKLVRELVNSYGSSALMLADKPALQQALLSMANQAGCGDTGA</sequence>
<evidence type="ECO:0000313" key="2">
    <source>
        <dbReference type="EMBL" id="MBN7822359.1"/>
    </source>
</evidence>
<dbReference type="EMBL" id="JAFKCS010000054">
    <property type="protein sequence ID" value="MBN7822359.1"/>
    <property type="molecule type" value="Genomic_DNA"/>
</dbReference>
<feature type="transmembrane region" description="Helical" evidence="1">
    <location>
        <begin position="72"/>
        <end position="91"/>
    </location>
</feature>
<dbReference type="Gene3D" id="3.40.50.2000">
    <property type="entry name" value="Glycogen Phosphorylase B"/>
    <property type="match status" value="1"/>
</dbReference>
<keyword evidence="1" id="KW-0472">Membrane</keyword>
<accession>A0ABS3D0P6</accession>
<name>A0ABS3D0P6_9ALTE</name>
<evidence type="ECO:0000313" key="3">
    <source>
        <dbReference type="Proteomes" id="UP000663992"/>
    </source>
</evidence>
<keyword evidence="1" id="KW-1133">Transmembrane helix</keyword>
<dbReference type="RefSeq" id="WP_206596297.1">
    <property type="nucleotide sequence ID" value="NZ_JAFKCS010000054.1"/>
</dbReference>
<organism evidence="2 3">
    <name type="scientific">Bowmanella yangjiangensis</name>
    <dbReference type="NCBI Taxonomy" id="2811230"/>
    <lineage>
        <taxon>Bacteria</taxon>
        <taxon>Pseudomonadati</taxon>
        <taxon>Pseudomonadota</taxon>
        <taxon>Gammaproteobacteria</taxon>
        <taxon>Alteromonadales</taxon>
        <taxon>Alteromonadaceae</taxon>
        <taxon>Bowmanella</taxon>
    </lineage>
</organism>
<reference evidence="2 3" key="1">
    <citation type="submission" date="2021-03" db="EMBL/GenBank/DDBJ databases">
        <title>novel species isolated from a fishpond in China.</title>
        <authorList>
            <person name="Lu H."/>
            <person name="Cai Z."/>
        </authorList>
    </citation>
    <scope>NUCLEOTIDE SEQUENCE [LARGE SCALE GENOMIC DNA]</scope>
    <source>
        <strain evidence="2 3">Y57</strain>
    </source>
</reference>
<protein>
    <recommendedName>
        <fullName evidence="4">Glycosyltransferase</fullName>
    </recommendedName>
</protein>
<keyword evidence="1" id="KW-0812">Transmembrane</keyword>
<comment type="caution">
    <text evidence="2">The sequence shown here is derived from an EMBL/GenBank/DDBJ whole genome shotgun (WGS) entry which is preliminary data.</text>
</comment>
<keyword evidence="3" id="KW-1185">Reference proteome</keyword>
<dbReference type="Proteomes" id="UP000663992">
    <property type="component" value="Unassembled WGS sequence"/>
</dbReference>
<proteinExistence type="predicted"/>
<dbReference type="SUPFAM" id="SSF53756">
    <property type="entry name" value="UDP-Glycosyltransferase/glycogen phosphorylase"/>
    <property type="match status" value="1"/>
</dbReference>
<gene>
    <name evidence="2" type="ORF">J0A65_21005</name>
</gene>